<dbReference type="InterPro" id="IPR015421">
    <property type="entry name" value="PyrdxlP-dep_Trfase_major"/>
</dbReference>
<dbReference type="Proteomes" id="UP001230426">
    <property type="component" value="Unassembled WGS sequence"/>
</dbReference>
<dbReference type="GO" id="GO:0008483">
    <property type="term" value="F:transaminase activity"/>
    <property type="evidence" value="ECO:0007669"/>
    <property type="project" value="UniProtKB-KW"/>
</dbReference>
<comment type="caution">
    <text evidence="3">The sequence shown here is derived from an EMBL/GenBank/DDBJ whole genome shotgun (WGS) entry which is preliminary data.</text>
</comment>
<dbReference type="CDD" id="cd00616">
    <property type="entry name" value="AHBA_syn"/>
    <property type="match status" value="1"/>
</dbReference>
<protein>
    <submittedName>
        <fullName evidence="3">Aminotransferase</fullName>
    </submittedName>
</protein>
<keyword evidence="4" id="KW-1185">Reference proteome</keyword>
<name>A0ABT9RLV2_9ACTN</name>
<keyword evidence="2" id="KW-0663">Pyridoxal phosphate</keyword>
<sequence>MVDMINVFQPSLGEQELAAVREVFESNWVGRGERANEFEAGFARHIGVGREHVTSVNSCTEATFIAMELAGVGPGSEVVLPTVSFVGAGNAIASRGAQPVFCDVDPRTLNPTVADVEAVLTPRTKAVLILHYGGYPGEVAQIAQLCRDRGILLIEDAAIAIASRVDGRPCGTFGDMGVWSFDHGKIVVTVDGGMLYVRDPELAARAPKLAYFGLEQKSGYDQALRARTRWWDFEISSFSRRSVTNDVLTAIGNVQLSRLPEFIERRREIARRYDSGLAGLDGLLCPPPLPAGHESSYYMYWVQFEGGIRDEIARDLYERGIYTTFRYPLLHKVAAYGSGALLPNAEAAADRTLLLPMHQALSDADVERTIEAVRECVSERLGGAGGVKLAVADRRAG</sequence>
<dbReference type="EMBL" id="JAUSRB010000003">
    <property type="protein sequence ID" value="MDP9870272.1"/>
    <property type="molecule type" value="Genomic_DNA"/>
</dbReference>
<dbReference type="InterPro" id="IPR015424">
    <property type="entry name" value="PyrdxlP-dep_Trfase"/>
</dbReference>
<keyword evidence="3" id="KW-0808">Transferase</keyword>
<organism evidence="3 4">
    <name type="scientific">Streptosporangium brasiliense</name>
    <dbReference type="NCBI Taxonomy" id="47480"/>
    <lineage>
        <taxon>Bacteria</taxon>
        <taxon>Bacillati</taxon>
        <taxon>Actinomycetota</taxon>
        <taxon>Actinomycetes</taxon>
        <taxon>Streptosporangiales</taxon>
        <taxon>Streptosporangiaceae</taxon>
        <taxon>Streptosporangium</taxon>
    </lineage>
</organism>
<evidence type="ECO:0000256" key="2">
    <source>
        <dbReference type="RuleBase" id="RU004508"/>
    </source>
</evidence>
<evidence type="ECO:0000256" key="1">
    <source>
        <dbReference type="ARBA" id="ARBA00001933"/>
    </source>
</evidence>
<dbReference type="Gene3D" id="3.40.640.10">
    <property type="entry name" value="Type I PLP-dependent aspartate aminotransferase-like (Major domain)"/>
    <property type="match status" value="1"/>
</dbReference>
<proteinExistence type="inferred from homology"/>
<dbReference type="RefSeq" id="WP_306876087.1">
    <property type="nucleotide sequence ID" value="NZ_JAUSRB010000003.1"/>
</dbReference>
<dbReference type="InterPro" id="IPR015422">
    <property type="entry name" value="PyrdxlP-dep_Trfase_small"/>
</dbReference>
<dbReference type="PANTHER" id="PTHR30244">
    <property type="entry name" value="TRANSAMINASE"/>
    <property type="match status" value="1"/>
</dbReference>
<evidence type="ECO:0000313" key="4">
    <source>
        <dbReference type="Proteomes" id="UP001230426"/>
    </source>
</evidence>
<comment type="cofactor">
    <cofactor evidence="1">
        <name>pyridoxal 5'-phosphate</name>
        <dbReference type="ChEBI" id="CHEBI:597326"/>
    </cofactor>
</comment>
<dbReference type="PANTHER" id="PTHR30244:SF34">
    <property type="entry name" value="DTDP-4-AMINO-4,6-DIDEOXYGALACTOSE TRANSAMINASE"/>
    <property type="match status" value="1"/>
</dbReference>
<reference evidence="3 4" key="1">
    <citation type="submission" date="2023-07" db="EMBL/GenBank/DDBJ databases">
        <title>Sequencing the genomes of 1000 actinobacteria strains.</title>
        <authorList>
            <person name="Klenk H.-P."/>
        </authorList>
    </citation>
    <scope>NUCLEOTIDE SEQUENCE [LARGE SCALE GENOMIC DNA]</scope>
    <source>
        <strain evidence="3 4">DSM 44109</strain>
    </source>
</reference>
<dbReference type="Pfam" id="PF01041">
    <property type="entry name" value="DegT_DnrJ_EryC1"/>
    <property type="match status" value="1"/>
</dbReference>
<dbReference type="SUPFAM" id="SSF53383">
    <property type="entry name" value="PLP-dependent transferases"/>
    <property type="match status" value="1"/>
</dbReference>
<gene>
    <name evidence="3" type="ORF">J2S55_009610</name>
</gene>
<dbReference type="Gene3D" id="3.90.1150.10">
    <property type="entry name" value="Aspartate Aminotransferase, domain 1"/>
    <property type="match status" value="1"/>
</dbReference>
<dbReference type="InterPro" id="IPR000653">
    <property type="entry name" value="DegT/StrS_aminotransferase"/>
</dbReference>
<keyword evidence="3" id="KW-0032">Aminotransferase</keyword>
<dbReference type="PIRSF" id="PIRSF000390">
    <property type="entry name" value="PLP_StrS"/>
    <property type="match status" value="1"/>
</dbReference>
<comment type="similarity">
    <text evidence="2">Belongs to the DegT/DnrJ/EryC1 family.</text>
</comment>
<evidence type="ECO:0000313" key="3">
    <source>
        <dbReference type="EMBL" id="MDP9870272.1"/>
    </source>
</evidence>
<accession>A0ABT9RLV2</accession>